<evidence type="ECO:0000313" key="2">
    <source>
        <dbReference type="EMBL" id="MBI2466070.1"/>
    </source>
</evidence>
<gene>
    <name evidence="2" type="ORF">HYV66_02490</name>
</gene>
<name>A0A931YDR0_9BACT</name>
<reference evidence="2" key="1">
    <citation type="submission" date="2020-07" db="EMBL/GenBank/DDBJ databases">
        <title>Huge and variable diversity of episymbiotic CPR bacteria and DPANN archaea in groundwater ecosystems.</title>
        <authorList>
            <person name="He C.Y."/>
            <person name="Keren R."/>
            <person name="Whittaker M."/>
            <person name="Farag I.F."/>
            <person name="Doudna J."/>
            <person name="Cate J.H.D."/>
            <person name="Banfield J.F."/>
        </authorList>
    </citation>
    <scope>NUCLEOTIDE SEQUENCE</scope>
    <source>
        <strain evidence="2">NC_groundwater_418_Ag_B-0.1um_45_10</strain>
    </source>
</reference>
<accession>A0A931YDR0</accession>
<feature type="compositionally biased region" description="Basic and acidic residues" evidence="1">
    <location>
        <begin position="19"/>
        <end position="44"/>
    </location>
</feature>
<sequence>MEGKEFGGPSPEDMGVDNSLKKEGGTDMVQQEKAKSPEELRFEELVADSQSRSLEGKYGFAEIKRDPEAVHKESLLGRYWESGDPEKMAMFQLREVQVRLNDLVWREKHQDLVERDKAALEPRLLELGLAFPQTKEETAVLRNNDVVTLENLQKLAEKIRAQQEREKELRPQLVEKLKTRNYEDPEIRQMVVEWKILQEKKVSGYGSNEGQVLAQMAQAELCLEAGLMEEVFGLLESAHLQAYQEGMDLLVDEIEAKVEKLRHKRLT</sequence>
<evidence type="ECO:0000256" key="1">
    <source>
        <dbReference type="SAM" id="MobiDB-lite"/>
    </source>
</evidence>
<dbReference type="AlphaFoldDB" id="A0A931YDR0"/>
<organism evidence="2 3">
    <name type="scientific">Candidatus Sungiibacteriota bacterium</name>
    <dbReference type="NCBI Taxonomy" id="2750080"/>
    <lineage>
        <taxon>Bacteria</taxon>
        <taxon>Candidatus Sungiibacteriota</taxon>
    </lineage>
</organism>
<feature type="region of interest" description="Disordered" evidence="1">
    <location>
        <begin position="1"/>
        <end position="46"/>
    </location>
</feature>
<evidence type="ECO:0000313" key="3">
    <source>
        <dbReference type="Proteomes" id="UP000709672"/>
    </source>
</evidence>
<proteinExistence type="predicted"/>
<comment type="caution">
    <text evidence="2">The sequence shown here is derived from an EMBL/GenBank/DDBJ whole genome shotgun (WGS) entry which is preliminary data.</text>
</comment>
<dbReference type="Proteomes" id="UP000709672">
    <property type="component" value="Unassembled WGS sequence"/>
</dbReference>
<dbReference type="EMBL" id="JACPHQ010000032">
    <property type="protein sequence ID" value="MBI2466070.1"/>
    <property type="molecule type" value="Genomic_DNA"/>
</dbReference>
<protein>
    <submittedName>
        <fullName evidence="2">Uncharacterized protein</fullName>
    </submittedName>
</protein>